<dbReference type="OrthoDB" id="437457at2759"/>
<evidence type="ECO:0000313" key="1">
    <source>
        <dbReference type="EMBL" id="KJA25708.1"/>
    </source>
</evidence>
<dbReference type="Gene3D" id="6.10.140.2220">
    <property type="match status" value="1"/>
</dbReference>
<dbReference type="SUPFAM" id="SSF144232">
    <property type="entry name" value="HIT/MYND zinc finger-like"/>
    <property type="match status" value="1"/>
</dbReference>
<dbReference type="OMA" id="RCQNAWY"/>
<name>A0A0D2MP86_HYPSF</name>
<dbReference type="EMBL" id="KN817530">
    <property type="protein sequence ID" value="KJA25708.1"/>
    <property type="molecule type" value="Genomic_DNA"/>
</dbReference>
<protein>
    <recommendedName>
        <fullName evidence="3">MYND-type domain-containing protein</fullName>
    </recommendedName>
</protein>
<organism evidence="1 2">
    <name type="scientific">Hypholoma sublateritium (strain FD-334 SS-4)</name>
    <dbReference type="NCBI Taxonomy" id="945553"/>
    <lineage>
        <taxon>Eukaryota</taxon>
        <taxon>Fungi</taxon>
        <taxon>Dikarya</taxon>
        <taxon>Basidiomycota</taxon>
        <taxon>Agaricomycotina</taxon>
        <taxon>Agaricomycetes</taxon>
        <taxon>Agaricomycetidae</taxon>
        <taxon>Agaricales</taxon>
        <taxon>Agaricineae</taxon>
        <taxon>Strophariaceae</taxon>
        <taxon>Hypholoma</taxon>
    </lineage>
</organism>
<proteinExistence type="predicted"/>
<dbReference type="Proteomes" id="UP000054270">
    <property type="component" value="Unassembled WGS sequence"/>
</dbReference>
<evidence type="ECO:0008006" key="3">
    <source>
        <dbReference type="Google" id="ProtNLM"/>
    </source>
</evidence>
<dbReference type="AlphaFoldDB" id="A0A0D2MP86"/>
<gene>
    <name evidence="1" type="ORF">HYPSUDRAFT_160131</name>
</gene>
<reference evidence="2" key="1">
    <citation type="submission" date="2014-04" db="EMBL/GenBank/DDBJ databases">
        <title>Evolutionary Origins and Diversification of the Mycorrhizal Mutualists.</title>
        <authorList>
            <consortium name="DOE Joint Genome Institute"/>
            <consortium name="Mycorrhizal Genomics Consortium"/>
            <person name="Kohler A."/>
            <person name="Kuo A."/>
            <person name="Nagy L.G."/>
            <person name="Floudas D."/>
            <person name="Copeland A."/>
            <person name="Barry K.W."/>
            <person name="Cichocki N."/>
            <person name="Veneault-Fourrey C."/>
            <person name="LaButti K."/>
            <person name="Lindquist E.A."/>
            <person name="Lipzen A."/>
            <person name="Lundell T."/>
            <person name="Morin E."/>
            <person name="Murat C."/>
            <person name="Riley R."/>
            <person name="Ohm R."/>
            <person name="Sun H."/>
            <person name="Tunlid A."/>
            <person name="Henrissat B."/>
            <person name="Grigoriev I.V."/>
            <person name="Hibbett D.S."/>
            <person name="Martin F."/>
        </authorList>
    </citation>
    <scope>NUCLEOTIDE SEQUENCE [LARGE SCALE GENOMIC DNA]</scope>
    <source>
        <strain evidence="2">FD-334 SS-4</strain>
    </source>
</reference>
<evidence type="ECO:0000313" key="2">
    <source>
        <dbReference type="Proteomes" id="UP000054270"/>
    </source>
</evidence>
<keyword evidence="2" id="KW-1185">Reference proteome</keyword>
<accession>A0A0D2MP86</accession>
<sequence length="214" mass="23867">MHPIPLINHPCTLCGRATSMWCSRCQSAWYCSPEHIHSVSIMPHVFRRDWPRHRRECIPAMSPPSSYNVNMIATPPPAEPQFVSVSAIFFSPEDERPKIVTVSCRPSPKASQGMCPIPMLDSYFDGNQVQSLVLTEGLNGEPLRFPLHLWYAPQLLQKGSPVNRAIFHITSGAAQKAWCGPVIVLKFNGSRRQGYSDAGSNDLPALSAYFLAYK</sequence>
<dbReference type="STRING" id="945553.A0A0D2MP86"/>